<keyword evidence="5" id="KW-0863">Zinc-finger</keyword>
<keyword evidence="1" id="KW-1133">Transmembrane helix</keyword>
<feature type="domain" description="Putative zinc-finger" evidence="2">
    <location>
        <begin position="3"/>
        <end position="36"/>
    </location>
</feature>
<keyword evidence="5" id="KW-0862">Zinc</keyword>
<dbReference type="Pfam" id="PF13800">
    <property type="entry name" value="Sigma_reg_N"/>
    <property type="match status" value="1"/>
</dbReference>
<dbReference type="RefSeq" id="WP_090446377.1">
    <property type="nucleotide sequence ID" value="NZ_FOHU01000021.1"/>
</dbReference>
<sequence>MNCSDVEKKWQDYLNGTLNPEEEEKIVDHINICSNCNKKLDHELEEKKLHPHKIFSINEDKQVKILRRAKWKSRVSNAFSVISIFLMVTIVSMILSTAYFSVGKNRGNTAANVSIMVTELTMPNIVPAGSNSRVKSFFRMESSHELRKKIGYDYQTIGRQNTNMLFNHMNVQRDWHKGALEVKMYFIYPHSAHEAPYDDKENPAWETLEILPEGTVSELAVSFDKSYTLEEVFDIFEGYDLDLLWFAVETGIETDLATGPYLSVMDGLMGFPHFARSLVYEPESPGNYSLAVRGDAEKKNSAFIRGVEFLAEHQGWAEKAYRGSPKRFLLNERLEYLQENGVKIYGVVLTGPTKELLSLKEVEEIKYPVLGEVVLWNWYNRMFHGTIYN</sequence>
<accession>A0A1I0GK00</accession>
<dbReference type="InterPro" id="IPR027383">
    <property type="entry name" value="Znf_put"/>
</dbReference>
<reference evidence="5 6" key="1">
    <citation type="submission" date="2016-10" db="EMBL/GenBank/DDBJ databases">
        <authorList>
            <person name="de Groot N.N."/>
        </authorList>
    </citation>
    <scope>NUCLEOTIDE SEQUENCE [LARGE SCALE GENOMIC DNA]</scope>
    <source>
        <strain evidence="5 6">DSM 18979</strain>
    </source>
</reference>
<keyword evidence="1" id="KW-0812">Transmembrane</keyword>
<feature type="domain" description="Sigma factor regulator C-terminal" evidence="3">
    <location>
        <begin position="208"/>
        <end position="372"/>
    </location>
</feature>
<keyword evidence="1" id="KW-0472">Membrane</keyword>
<dbReference type="EMBL" id="FOHU01000021">
    <property type="protein sequence ID" value="SET70689.1"/>
    <property type="molecule type" value="Genomic_DNA"/>
</dbReference>
<dbReference type="InterPro" id="IPR029101">
    <property type="entry name" value="Sigma_reg_N"/>
</dbReference>
<name>A0A1I0GK00_9FIRM</name>
<organism evidence="5 6">
    <name type="scientific">Natronincola peptidivorans</name>
    <dbReference type="NCBI Taxonomy" id="426128"/>
    <lineage>
        <taxon>Bacteria</taxon>
        <taxon>Bacillati</taxon>
        <taxon>Bacillota</taxon>
        <taxon>Clostridia</taxon>
        <taxon>Peptostreptococcales</taxon>
        <taxon>Natronincolaceae</taxon>
        <taxon>Natronincola</taxon>
    </lineage>
</organism>
<protein>
    <submittedName>
        <fullName evidence="5">Putative zinc-finger</fullName>
    </submittedName>
</protein>
<evidence type="ECO:0000259" key="2">
    <source>
        <dbReference type="Pfam" id="PF13490"/>
    </source>
</evidence>
<dbReference type="Pfam" id="PF13791">
    <property type="entry name" value="Sigma_reg_C"/>
    <property type="match status" value="1"/>
</dbReference>
<dbReference type="OrthoDB" id="2730366at2"/>
<proteinExistence type="predicted"/>
<evidence type="ECO:0000313" key="6">
    <source>
        <dbReference type="Proteomes" id="UP000199568"/>
    </source>
</evidence>
<feature type="transmembrane region" description="Helical" evidence="1">
    <location>
        <begin position="77"/>
        <end position="100"/>
    </location>
</feature>
<dbReference type="Proteomes" id="UP000199568">
    <property type="component" value="Unassembled WGS sequence"/>
</dbReference>
<keyword evidence="5" id="KW-0479">Metal-binding</keyword>
<keyword evidence="6" id="KW-1185">Reference proteome</keyword>
<evidence type="ECO:0000259" key="3">
    <source>
        <dbReference type="Pfam" id="PF13791"/>
    </source>
</evidence>
<dbReference type="GO" id="GO:0008270">
    <property type="term" value="F:zinc ion binding"/>
    <property type="evidence" value="ECO:0007669"/>
    <property type="project" value="UniProtKB-KW"/>
</dbReference>
<feature type="domain" description="Sigma factor regulator N-terminal" evidence="4">
    <location>
        <begin position="64"/>
        <end position="151"/>
    </location>
</feature>
<evidence type="ECO:0000256" key="1">
    <source>
        <dbReference type="SAM" id="Phobius"/>
    </source>
</evidence>
<gene>
    <name evidence="5" type="ORF">SAMN05660297_03227</name>
</gene>
<evidence type="ECO:0000313" key="5">
    <source>
        <dbReference type="EMBL" id="SET70689.1"/>
    </source>
</evidence>
<dbReference type="STRING" id="426128.SAMN05660297_03227"/>
<dbReference type="InterPro" id="IPR025672">
    <property type="entry name" value="Sigma_reg_C_dom"/>
</dbReference>
<dbReference type="Pfam" id="PF13490">
    <property type="entry name" value="zf-HC2"/>
    <property type="match status" value="1"/>
</dbReference>
<evidence type="ECO:0000259" key="4">
    <source>
        <dbReference type="Pfam" id="PF13800"/>
    </source>
</evidence>
<dbReference type="AlphaFoldDB" id="A0A1I0GK00"/>